<dbReference type="PANTHER" id="PTHR20855">
    <property type="entry name" value="ADIPOR/PROGESTIN RECEPTOR-RELATED"/>
    <property type="match status" value="1"/>
</dbReference>
<evidence type="ECO:0000256" key="8">
    <source>
        <dbReference type="SAM" id="Phobius"/>
    </source>
</evidence>
<dbReference type="AlphaFoldDB" id="A0AA38XDE6"/>
<feature type="transmembrane region" description="Helical" evidence="8">
    <location>
        <begin position="115"/>
        <end position="139"/>
    </location>
</feature>
<organism evidence="9 10">
    <name type="scientific">Cladophialophora chaetospira</name>
    <dbReference type="NCBI Taxonomy" id="386627"/>
    <lineage>
        <taxon>Eukaryota</taxon>
        <taxon>Fungi</taxon>
        <taxon>Dikarya</taxon>
        <taxon>Ascomycota</taxon>
        <taxon>Pezizomycotina</taxon>
        <taxon>Eurotiomycetes</taxon>
        <taxon>Chaetothyriomycetidae</taxon>
        <taxon>Chaetothyriales</taxon>
        <taxon>Herpotrichiellaceae</taxon>
        <taxon>Cladophialophora</taxon>
    </lineage>
</organism>
<dbReference type="GO" id="GO:0038023">
    <property type="term" value="F:signaling receptor activity"/>
    <property type="evidence" value="ECO:0007669"/>
    <property type="project" value="TreeGrafter"/>
</dbReference>
<keyword evidence="3 8" id="KW-0812">Transmembrane</keyword>
<proteinExistence type="inferred from homology"/>
<keyword evidence="6" id="KW-0479">Metal-binding</keyword>
<feature type="transmembrane region" description="Helical" evidence="8">
    <location>
        <begin position="183"/>
        <end position="201"/>
    </location>
</feature>
<evidence type="ECO:0000256" key="1">
    <source>
        <dbReference type="ARBA" id="ARBA00004141"/>
    </source>
</evidence>
<dbReference type="EMBL" id="JAPDRK010000006">
    <property type="protein sequence ID" value="KAJ9611340.1"/>
    <property type="molecule type" value="Genomic_DNA"/>
</dbReference>
<evidence type="ECO:0000256" key="5">
    <source>
        <dbReference type="ARBA" id="ARBA00023136"/>
    </source>
</evidence>
<dbReference type="PANTHER" id="PTHR20855:SF52">
    <property type="entry name" value="ADIPONECTIN RECEPTOR PROTEIN"/>
    <property type="match status" value="1"/>
</dbReference>
<evidence type="ECO:0000256" key="7">
    <source>
        <dbReference type="SAM" id="MobiDB-lite"/>
    </source>
</evidence>
<gene>
    <name evidence="9" type="ORF">H2200_004524</name>
</gene>
<feature type="binding site" evidence="6">
    <location>
        <position position="286"/>
    </location>
    <ligand>
        <name>Zn(2+)</name>
        <dbReference type="ChEBI" id="CHEBI:29105"/>
    </ligand>
</feature>
<feature type="transmembrane region" description="Helical" evidence="8">
    <location>
        <begin position="151"/>
        <end position="171"/>
    </location>
</feature>
<evidence type="ECO:0000256" key="2">
    <source>
        <dbReference type="ARBA" id="ARBA00007018"/>
    </source>
</evidence>
<dbReference type="Pfam" id="PF03006">
    <property type="entry name" value="HlyIII"/>
    <property type="match status" value="1"/>
</dbReference>
<feature type="transmembrane region" description="Helical" evidence="8">
    <location>
        <begin position="82"/>
        <end position="103"/>
    </location>
</feature>
<feature type="transmembrane region" description="Helical" evidence="8">
    <location>
        <begin position="213"/>
        <end position="235"/>
    </location>
</feature>
<accession>A0AA38XDE6</accession>
<dbReference type="GO" id="GO:0046872">
    <property type="term" value="F:metal ion binding"/>
    <property type="evidence" value="ECO:0007669"/>
    <property type="project" value="UniProtKB-KW"/>
</dbReference>
<evidence type="ECO:0000256" key="4">
    <source>
        <dbReference type="ARBA" id="ARBA00022989"/>
    </source>
</evidence>
<keyword evidence="10" id="KW-1185">Reference proteome</keyword>
<evidence type="ECO:0000313" key="10">
    <source>
        <dbReference type="Proteomes" id="UP001172673"/>
    </source>
</evidence>
<comment type="subcellular location">
    <subcellularLocation>
        <location evidence="1">Membrane</location>
        <topology evidence="1">Multi-pass membrane protein</topology>
    </subcellularLocation>
</comment>
<keyword evidence="6" id="KW-0862">Zinc</keyword>
<dbReference type="GO" id="GO:0016020">
    <property type="term" value="C:membrane"/>
    <property type="evidence" value="ECO:0007669"/>
    <property type="project" value="UniProtKB-SubCell"/>
</dbReference>
<feature type="region of interest" description="Disordered" evidence="7">
    <location>
        <begin position="1"/>
        <end position="35"/>
    </location>
</feature>
<feature type="transmembrane region" description="Helical" evidence="8">
    <location>
        <begin position="247"/>
        <end position="264"/>
    </location>
</feature>
<comment type="caution">
    <text evidence="9">The sequence shown here is derived from an EMBL/GenBank/DDBJ whole genome shotgun (WGS) entry which is preliminary data.</text>
</comment>
<dbReference type="InterPro" id="IPR004254">
    <property type="entry name" value="AdipoR/HlyIII-related"/>
</dbReference>
<keyword evidence="5 8" id="KW-0472">Membrane</keyword>
<feature type="compositionally biased region" description="Polar residues" evidence="7">
    <location>
        <begin position="25"/>
        <end position="35"/>
    </location>
</feature>
<comment type="similarity">
    <text evidence="2">Belongs to the ADIPOR family.</text>
</comment>
<evidence type="ECO:0000256" key="3">
    <source>
        <dbReference type="ARBA" id="ARBA00022692"/>
    </source>
</evidence>
<dbReference type="GO" id="GO:0006882">
    <property type="term" value="P:intracellular zinc ion homeostasis"/>
    <property type="evidence" value="ECO:0007669"/>
    <property type="project" value="TreeGrafter"/>
</dbReference>
<evidence type="ECO:0000256" key="6">
    <source>
        <dbReference type="PIRSR" id="PIRSR604254-1"/>
    </source>
</evidence>
<reference evidence="9" key="1">
    <citation type="submission" date="2022-10" db="EMBL/GenBank/DDBJ databases">
        <title>Culturing micro-colonial fungi from biological soil crusts in the Mojave desert and describing Neophaeococcomyces mojavensis, and introducing the new genera and species Taxawa tesnikishii.</title>
        <authorList>
            <person name="Kurbessoian T."/>
            <person name="Stajich J.E."/>
        </authorList>
    </citation>
    <scope>NUCLEOTIDE SEQUENCE</scope>
    <source>
        <strain evidence="9">TK_41</strain>
    </source>
</reference>
<evidence type="ECO:0000313" key="9">
    <source>
        <dbReference type="EMBL" id="KAJ9611340.1"/>
    </source>
</evidence>
<evidence type="ECO:0008006" key="11">
    <source>
        <dbReference type="Google" id="ProtNLM"/>
    </source>
</evidence>
<dbReference type="Proteomes" id="UP001172673">
    <property type="component" value="Unassembled WGS sequence"/>
</dbReference>
<name>A0AA38XDE6_9EURO</name>
<feature type="binding site" evidence="6">
    <location>
        <position position="282"/>
    </location>
    <ligand>
        <name>Zn(2+)</name>
        <dbReference type="ChEBI" id="CHEBI:29105"/>
    </ligand>
</feature>
<keyword evidence="4 8" id="KW-1133">Transmembrane helix</keyword>
<sequence>MAKSAQNGDANRDAREAATLLAKQTPDNPKQPGHTSRLLTWDEIAEWQQDNYYIVTGYRAASWSYLKSLASLGYLHNESVNIYTHGLGAFFYSGLGYVVYHNLKGRYATASIGDVLATGCFFAGAFLCMGMSSTFHLIMNHSPRVQDFGNALDYLGIVCLIAGSYVPNVYYGFYCDPVLQWSYWGLMGAVGLGCAVVSVRPEFRTPKWRTFRACMFVGMGLSSVGSVIHGCLKYGASQFNRQMRYEWMIYEGIQYTLGAALYAARVPERFAPGKFDIWGSSHQIFHVLVLTAAGTHLAGVIKAFDYCHQYVRCAG</sequence>
<feature type="binding site" evidence="6">
    <location>
        <position position="136"/>
    </location>
    <ligand>
        <name>Zn(2+)</name>
        <dbReference type="ChEBI" id="CHEBI:29105"/>
    </ligand>
</feature>
<protein>
    <recommendedName>
        <fullName evidence="11">HlyIII-domain-containing protein</fullName>
    </recommendedName>
</protein>